<organism evidence="2 3">
    <name type="scientific">Cephalotrichum gorgonifer</name>
    <dbReference type="NCBI Taxonomy" id="2041049"/>
    <lineage>
        <taxon>Eukaryota</taxon>
        <taxon>Fungi</taxon>
        <taxon>Dikarya</taxon>
        <taxon>Ascomycota</taxon>
        <taxon>Pezizomycotina</taxon>
        <taxon>Sordariomycetes</taxon>
        <taxon>Hypocreomycetidae</taxon>
        <taxon>Microascales</taxon>
        <taxon>Microascaceae</taxon>
        <taxon>Cephalotrichum</taxon>
    </lineage>
</organism>
<reference evidence="2" key="1">
    <citation type="submission" date="2018-03" db="EMBL/GenBank/DDBJ databases">
        <authorList>
            <person name="Guldener U."/>
        </authorList>
    </citation>
    <scope>NUCLEOTIDE SEQUENCE</scope>
</reference>
<proteinExistence type="predicted"/>
<evidence type="ECO:0000313" key="3">
    <source>
        <dbReference type="Proteomes" id="UP001187682"/>
    </source>
</evidence>
<evidence type="ECO:0000256" key="1">
    <source>
        <dbReference type="SAM" id="MobiDB-lite"/>
    </source>
</evidence>
<sequence length="176" mass="20050">MAITHFPGTRTPYGQESGTRLNALILGYDKDDISRFKTVLQARKRFIFEPRAAVMAFLEVEKHKRFREVRQGRSGLPTGSSTDTIGEGIPSPPNRRRDVDDNVKFYISVAMLKANALQPWKQQLLSLRSQVGDGDPQLSFELHQLALQYEHRMSRCDVILQGASLIYQLVRIPIPR</sequence>
<name>A0AAE8MXL3_9PEZI</name>
<comment type="caution">
    <text evidence="2">The sequence shown here is derived from an EMBL/GenBank/DDBJ whole genome shotgun (WGS) entry which is preliminary data.</text>
</comment>
<dbReference type="Proteomes" id="UP001187682">
    <property type="component" value="Unassembled WGS sequence"/>
</dbReference>
<accession>A0AAE8MXL3</accession>
<evidence type="ECO:0000313" key="2">
    <source>
        <dbReference type="EMBL" id="SPO02362.1"/>
    </source>
</evidence>
<protein>
    <submittedName>
        <fullName evidence="2">Uncharacterized protein</fullName>
    </submittedName>
</protein>
<gene>
    <name evidence="2" type="ORF">DNG_05035</name>
</gene>
<keyword evidence="3" id="KW-1185">Reference proteome</keyword>
<dbReference type="EMBL" id="ONZQ02000006">
    <property type="protein sequence ID" value="SPO02362.1"/>
    <property type="molecule type" value="Genomic_DNA"/>
</dbReference>
<feature type="region of interest" description="Disordered" evidence="1">
    <location>
        <begin position="71"/>
        <end position="96"/>
    </location>
</feature>
<dbReference type="AlphaFoldDB" id="A0AAE8MXL3"/>